<keyword evidence="5" id="KW-1185">Reference proteome</keyword>
<gene>
    <name evidence="4" type="ORF">Pmar_PMAR026918</name>
</gene>
<feature type="transmembrane region" description="Helical" evidence="2">
    <location>
        <begin position="86"/>
        <end position="108"/>
    </location>
</feature>
<evidence type="ECO:0000259" key="3">
    <source>
        <dbReference type="Pfam" id="PF20662"/>
    </source>
</evidence>
<dbReference type="Proteomes" id="UP000007800">
    <property type="component" value="Unassembled WGS sequence"/>
</dbReference>
<sequence length="260" mass="30479">SATTVDTHDKREMFLNTIQQLDQVRSDFDELTHLGCKMCLHQVKIQYLSPALAGLDNINYDIDEDGYNDYQINDPFAQHFINETDIVIRFLTLILTQSCMNIIIALLVDQLTTRMEKFVLSSSHKEWYNEGEFHHYFSMLGAIQFDQDIRRLLNYFTSISDLPIRRKFSRLLDMCTLLSLESLDEFHDLYSSTATTNSSSGMLHHQQQQQSSSSFRLSKDEIKKILFIRRFPKHEIDALLRDYHYSNNYTRNNTIITSLP</sequence>
<keyword evidence="2" id="KW-0472">Membrane</keyword>
<dbReference type="RefSeq" id="XP_002768777.1">
    <property type="nucleotide sequence ID" value="XM_002768731.1"/>
</dbReference>
<keyword evidence="2" id="KW-1133">Transmembrane helix</keyword>
<name>C5LP44_PERM5</name>
<feature type="non-terminal residue" evidence="4">
    <location>
        <position position="1"/>
    </location>
</feature>
<proteinExistence type="predicted"/>
<dbReference type="AlphaFoldDB" id="C5LP44"/>
<feature type="domain" description="Conserved oligomeric Golgi complex subunit 4 C-terminal" evidence="3">
    <location>
        <begin position="10"/>
        <end position="204"/>
    </location>
</feature>
<dbReference type="EMBL" id="GG683980">
    <property type="protein sequence ID" value="EER01495.1"/>
    <property type="molecule type" value="Genomic_DNA"/>
</dbReference>
<evidence type="ECO:0000313" key="5">
    <source>
        <dbReference type="Proteomes" id="UP000007800"/>
    </source>
</evidence>
<dbReference type="Gene3D" id="1.20.58.1970">
    <property type="match status" value="1"/>
</dbReference>
<evidence type="ECO:0000256" key="1">
    <source>
        <dbReference type="SAM" id="MobiDB-lite"/>
    </source>
</evidence>
<dbReference type="PANTHER" id="PTHR24016:SF0">
    <property type="entry name" value="CONSERVED OLIGOMERIC GOLGI COMPLEX SUBUNIT 4"/>
    <property type="match status" value="1"/>
</dbReference>
<dbReference type="InterPro" id="IPR048684">
    <property type="entry name" value="COG4_C"/>
</dbReference>
<dbReference type="OrthoDB" id="47059at2759"/>
<dbReference type="PANTHER" id="PTHR24016">
    <property type="entry name" value="CONSERVED OLIGOMERIC GOLGI COMPLEX SUBUNIT 4"/>
    <property type="match status" value="1"/>
</dbReference>
<protein>
    <recommendedName>
        <fullName evidence="3">Conserved oligomeric Golgi complex subunit 4 C-terminal domain-containing protein</fullName>
    </recommendedName>
</protein>
<dbReference type="GeneID" id="9040012"/>
<dbReference type="InterPro" id="IPR048682">
    <property type="entry name" value="COG4"/>
</dbReference>
<organism evidence="5">
    <name type="scientific">Perkinsus marinus (strain ATCC 50983 / TXsc)</name>
    <dbReference type="NCBI Taxonomy" id="423536"/>
    <lineage>
        <taxon>Eukaryota</taxon>
        <taxon>Sar</taxon>
        <taxon>Alveolata</taxon>
        <taxon>Perkinsozoa</taxon>
        <taxon>Perkinsea</taxon>
        <taxon>Perkinsida</taxon>
        <taxon>Perkinsidae</taxon>
        <taxon>Perkinsus</taxon>
    </lineage>
</organism>
<feature type="non-terminal residue" evidence="4">
    <location>
        <position position="260"/>
    </location>
</feature>
<dbReference type="InParanoid" id="C5LP44"/>
<accession>C5LP44</accession>
<dbReference type="OMA" id="SSSHKEW"/>
<reference evidence="4 5" key="1">
    <citation type="submission" date="2008-07" db="EMBL/GenBank/DDBJ databases">
        <authorList>
            <person name="El-Sayed N."/>
            <person name="Caler E."/>
            <person name="Inman J."/>
            <person name="Amedeo P."/>
            <person name="Hass B."/>
            <person name="Wortman J."/>
        </authorList>
    </citation>
    <scope>NUCLEOTIDE SEQUENCE [LARGE SCALE GENOMIC DNA]</scope>
    <source>
        <strain evidence="5">ATCC 50983 / TXsc</strain>
    </source>
</reference>
<feature type="region of interest" description="Disordered" evidence="1">
    <location>
        <begin position="196"/>
        <end position="216"/>
    </location>
</feature>
<keyword evidence="2" id="KW-0812">Transmembrane</keyword>
<evidence type="ECO:0000313" key="4">
    <source>
        <dbReference type="EMBL" id="EER01495.1"/>
    </source>
</evidence>
<evidence type="ECO:0000256" key="2">
    <source>
        <dbReference type="SAM" id="Phobius"/>
    </source>
</evidence>
<dbReference type="Pfam" id="PF20662">
    <property type="entry name" value="COG4_C"/>
    <property type="match status" value="1"/>
</dbReference>